<dbReference type="PANTHER" id="PTHR30450">
    <property type="entry name" value="ABC TRANSPORTER PERMEASE"/>
    <property type="match status" value="1"/>
</dbReference>
<feature type="transmembrane region" description="Helical" evidence="8">
    <location>
        <begin position="201"/>
        <end position="224"/>
    </location>
</feature>
<feature type="transmembrane region" description="Helical" evidence="8">
    <location>
        <begin position="159"/>
        <end position="181"/>
    </location>
</feature>
<feature type="domain" description="ABC transmembrane type-1" evidence="9">
    <location>
        <begin position="26"/>
        <end position="220"/>
    </location>
</feature>
<dbReference type="eggNOG" id="COG2011">
    <property type="taxonomic scope" value="Bacteria"/>
</dbReference>
<dbReference type="PROSITE" id="PS50928">
    <property type="entry name" value="ABC_TM1"/>
    <property type="match status" value="1"/>
</dbReference>
<dbReference type="GO" id="GO:0005886">
    <property type="term" value="C:plasma membrane"/>
    <property type="evidence" value="ECO:0007669"/>
    <property type="project" value="UniProtKB-SubCell"/>
</dbReference>
<keyword evidence="7 8" id="KW-0472">Membrane</keyword>
<comment type="caution">
    <text evidence="10">The sequence shown here is derived from an EMBL/GenBank/DDBJ whole genome shotgun (WGS) entry which is preliminary data.</text>
</comment>
<dbReference type="AlphaFoldDB" id="A0A0M1VS51"/>
<evidence type="ECO:0000256" key="1">
    <source>
        <dbReference type="ARBA" id="ARBA00004651"/>
    </source>
</evidence>
<feature type="transmembrane region" description="Helical" evidence="8">
    <location>
        <begin position="30"/>
        <end position="53"/>
    </location>
</feature>
<dbReference type="PANTHER" id="PTHR30450:SF1">
    <property type="entry name" value="D-METHIONINE TRANSPORT SYSTEM PERMEASE PROTEIN METI-RELATED"/>
    <property type="match status" value="1"/>
</dbReference>
<name>A0A0M1VS51_FUSVC</name>
<evidence type="ECO:0000256" key="2">
    <source>
        <dbReference type="ARBA" id="ARBA00007069"/>
    </source>
</evidence>
<dbReference type="InterPro" id="IPR000515">
    <property type="entry name" value="MetI-like"/>
</dbReference>
<keyword evidence="3 8" id="KW-0813">Transport</keyword>
<dbReference type="EMBL" id="ACDE02000013">
    <property type="protein sequence ID" value="EEO39486.1"/>
    <property type="molecule type" value="Genomic_DNA"/>
</dbReference>
<dbReference type="Proteomes" id="UP000004925">
    <property type="component" value="Unassembled WGS sequence"/>
</dbReference>
<evidence type="ECO:0000256" key="3">
    <source>
        <dbReference type="ARBA" id="ARBA00022448"/>
    </source>
</evidence>
<feature type="transmembrane region" description="Helical" evidence="8">
    <location>
        <begin position="65"/>
        <end position="89"/>
    </location>
</feature>
<dbReference type="InterPro" id="IPR035906">
    <property type="entry name" value="MetI-like_sf"/>
</dbReference>
<dbReference type="SUPFAM" id="SSF161098">
    <property type="entry name" value="MetI-like"/>
    <property type="match status" value="1"/>
</dbReference>
<evidence type="ECO:0000256" key="7">
    <source>
        <dbReference type="ARBA" id="ARBA00023136"/>
    </source>
</evidence>
<keyword evidence="6 8" id="KW-1133">Transmembrane helix</keyword>
<evidence type="ECO:0000256" key="5">
    <source>
        <dbReference type="ARBA" id="ARBA00022692"/>
    </source>
</evidence>
<evidence type="ECO:0000313" key="10">
    <source>
        <dbReference type="EMBL" id="EEO39486.1"/>
    </source>
</evidence>
<dbReference type="InterPro" id="IPR051322">
    <property type="entry name" value="AA_ABC_Transporter_Permease"/>
</dbReference>
<sequence length="233" mass="25209">MEISSLIEPLFENFENPIVSMLAVSTVETIYMVFLSTVFSLLLGFPIGVLLVITKEGGIYEMKKFNAILGVIINALRSFPFIILMILLFPLSRFVVGSTIGATAAVVPLSIGAAPFVARIVEGALLEVDHGLIEASQSMGASNSTIIFEVMLTECYPTLVHGIVVTIISLIGYSAMAGTIGAGGLGDLAIRFGYLRFKLDIMIYAIIIIIILVQVIQSVGNYIVYRRQKKLGK</sequence>
<comment type="similarity">
    <text evidence="2">Belongs to the binding-protein-dependent transport system permease family. CysTW subfamily.</text>
</comment>
<keyword evidence="5 8" id="KW-0812">Transmembrane</keyword>
<dbReference type="HOGENOM" id="CLU_077375_0_1_0"/>
<evidence type="ECO:0000313" key="11">
    <source>
        <dbReference type="Proteomes" id="UP000004925"/>
    </source>
</evidence>
<organism evidence="10 11">
    <name type="scientific">Fusobacterium vincentii 4_1_13</name>
    <dbReference type="NCBI Taxonomy" id="469606"/>
    <lineage>
        <taxon>Bacteria</taxon>
        <taxon>Fusobacteriati</taxon>
        <taxon>Fusobacteriota</taxon>
        <taxon>Fusobacteriia</taxon>
        <taxon>Fusobacteriales</taxon>
        <taxon>Fusobacteriaceae</taxon>
        <taxon>Fusobacterium</taxon>
    </lineage>
</organism>
<evidence type="ECO:0000256" key="8">
    <source>
        <dbReference type="RuleBase" id="RU363032"/>
    </source>
</evidence>
<dbReference type="FunFam" id="1.10.3720.10:FF:000002">
    <property type="entry name" value="D-methionine ABC transporter permease MetI"/>
    <property type="match status" value="1"/>
</dbReference>
<accession>A0A0M1VS51</accession>
<feature type="transmembrane region" description="Helical" evidence="8">
    <location>
        <begin position="95"/>
        <end position="118"/>
    </location>
</feature>
<proteinExistence type="inferred from homology"/>
<keyword evidence="4" id="KW-1003">Cell membrane</keyword>
<dbReference type="CDD" id="cd06261">
    <property type="entry name" value="TM_PBP2"/>
    <property type="match status" value="1"/>
</dbReference>
<evidence type="ECO:0000259" key="9">
    <source>
        <dbReference type="PROSITE" id="PS50928"/>
    </source>
</evidence>
<evidence type="ECO:0000256" key="4">
    <source>
        <dbReference type="ARBA" id="ARBA00022475"/>
    </source>
</evidence>
<dbReference type="Pfam" id="PF00528">
    <property type="entry name" value="BPD_transp_1"/>
    <property type="match status" value="1"/>
</dbReference>
<dbReference type="Gene3D" id="1.10.3720.10">
    <property type="entry name" value="MetI-like"/>
    <property type="match status" value="1"/>
</dbReference>
<gene>
    <name evidence="10" type="ORF">FSCG_00199</name>
</gene>
<dbReference type="GO" id="GO:0048473">
    <property type="term" value="P:D-methionine transmembrane transport"/>
    <property type="evidence" value="ECO:0007669"/>
    <property type="project" value="TreeGrafter"/>
</dbReference>
<evidence type="ECO:0000256" key="6">
    <source>
        <dbReference type="ARBA" id="ARBA00022989"/>
    </source>
</evidence>
<reference evidence="10 11" key="1">
    <citation type="submission" date="2011-10" db="EMBL/GenBank/DDBJ databases">
        <title>The Genome Sequence of Fusobacterium sp. 4_1_13.</title>
        <authorList>
            <consortium name="The Broad Institute Genome Sequencing Platform"/>
            <person name="Earl A."/>
            <person name="Ward D."/>
            <person name="Feldgarden M."/>
            <person name="Gevers D."/>
            <person name="Strauss J."/>
            <person name="Ambrose C."/>
            <person name="Allen-Vercoe E."/>
            <person name="Young S.K."/>
            <person name="Zeng Q."/>
            <person name="Gargeya S."/>
            <person name="Fitzgerald M."/>
            <person name="Haas B."/>
            <person name="Abouelleil A."/>
            <person name="Alvarado L."/>
            <person name="Arachchi H.M."/>
            <person name="Berlin A."/>
            <person name="Brown A."/>
            <person name="Chapman S.B."/>
            <person name="Chen Z."/>
            <person name="Dunbar C."/>
            <person name="Freedman E."/>
            <person name="Gearin G."/>
            <person name="Goldberg J."/>
            <person name="Griggs A."/>
            <person name="Gujja S."/>
            <person name="Heiman D."/>
            <person name="Howarth C."/>
            <person name="Larson L."/>
            <person name="Lui A."/>
            <person name="MacDonald P.J."/>
            <person name="Montmayeur A."/>
            <person name="Murphy C."/>
            <person name="Neiman D."/>
            <person name="Pearson M."/>
            <person name="Priest M."/>
            <person name="Roberts A."/>
            <person name="Saif S."/>
            <person name="Shea T."/>
            <person name="Shenoy N."/>
            <person name="Sisk P."/>
            <person name="Stolte C."/>
            <person name="Sykes S."/>
            <person name="Wortman J."/>
            <person name="Nusbaum C."/>
            <person name="Birren B."/>
        </authorList>
    </citation>
    <scope>NUCLEOTIDE SEQUENCE [LARGE SCALE GENOMIC DNA]</scope>
    <source>
        <strain evidence="10 11">4_1_13</strain>
    </source>
</reference>
<comment type="subcellular location">
    <subcellularLocation>
        <location evidence="1 8">Cell membrane</location>
        <topology evidence="1 8">Multi-pass membrane protein</topology>
    </subcellularLocation>
</comment>
<protein>
    <recommendedName>
        <fullName evidence="9">ABC transmembrane type-1 domain-containing protein</fullName>
    </recommendedName>
</protein>
<dbReference type="RefSeq" id="WP_008802531.1">
    <property type="nucleotide sequence ID" value="NZ_KQ235735.1"/>
</dbReference>